<evidence type="ECO:0000259" key="2">
    <source>
        <dbReference type="SMART" id="SM00128"/>
    </source>
</evidence>
<proteinExistence type="predicted"/>
<feature type="region of interest" description="Disordered" evidence="1">
    <location>
        <begin position="621"/>
        <end position="644"/>
    </location>
</feature>
<dbReference type="EMBL" id="JANBPK010001485">
    <property type="protein sequence ID" value="KAJ2922550.1"/>
    <property type="molecule type" value="Genomic_DNA"/>
</dbReference>
<feature type="compositionally biased region" description="Basic and acidic residues" evidence="1">
    <location>
        <begin position="225"/>
        <end position="251"/>
    </location>
</feature>
<comment type="caution">
    <text evidence="3">The sequence shown here is derived from an EMBL/GenBank/DDBJ whole genome shotgun (WGS) entry which is preliminary data.</text>
</comment>
<evidence type="ECO:0000256" key="1">
    <source>
        <dbReference type="SAM" id="MobiDB-lite"/>
    </source>
</evidence>
<evidence type="ECO:0000313" key="4">
    <source>
        <dbReference type="Proteomes" id="UP001140091"/>
    </source>
</evidence>
<dbReference type="InterPro" id="IPR036691">
    <property type="entry name" value="Endo/exonu/phosph_ase_sf"/>
</dbReference>
<feature type="domain" description="Inositol polyphosphate-related phosphatase" evidence="2">
    <location>
        <begin position="311"/>
        <end position="598"/>
    </location>
</feature>
<gene>
    <name evidence="3" type="ORF">H1R20_g14551</name>
</gene>
<evidence type="ECO:0000313" key="3">
    <source>
        <dbReference type="EMBL" id="KAJ2922550.1"/>
    </source>
</evidence>
<sequence length="747" mass="80692">MNASTTLVNDPLEDNAASRVKGSHRPPALVLEEYNQPPPANPDVSEGSGLVKPKQGYGVLQRLQDLLPTSRTPISASDEAPASSGAQLKEKQKQPRSASLPSVRWDKSPLGRKNAKQGPAKAATTDGAPLSAVSSTTSNHYKVKGMKVRIITWNMHDSLPKGELEELLGKVPPYAPNPASPPGTFPILPEEPDHPYHFVVVAGQECPSLSGLPMALGAGFKLVDRDKEKEREKEKDKEKDRGPSFDKDSERSSPPQIRVKEGNKGPDSRNSETFLVKPTVTKKGNAPNLDDTPGTPLEPLQINIPPHGPPAGWSSIVEDWLCNGGIFELPKVPKTPKIVEVVGNVVTAAVPGTPRLALKRVPSLKEPKKGPYQLLVKERLMGIYLAIYVHRDVKPLIKGTSKSAVTAGLIGGRVGNKGGVGISVNVDGTTLLFLNAHLAAHEGRVNHRLANLAKIKAELEVDDFLPKSDPRKSLEDLTDRFDFTFLCGDLNFRLDITRLHADWLISRKDYAQALAFDQLRKVMQDDAPEFKGFNEADIDFAPTFKYDVLRTLKRQKRAENDDDDLDEAASITSASTAYSRGTEGEVNATIPASPTMAASASKSSLSQAVAVQKAKQRLLSLKSPFNLGPPSKSGRKHTGTADGGFALPDIPTTPSSSGVTHFPPTPKTAAPLTAVPLTPSGNMSLPSLVPPPRIKVDSMKSAAMSSLENLNADKGVYDTSHKKRVPSWYVNTLEDYDRAFTISFTIS</sequence>
<feature type="region of interest" description="Disordered" evidence="1">
    <location>
        <begin position="225"/>
        <end position="299"/>
    </location>
</feature>
<dbReference type="AlphaFoldDB" id="A0A9W8M8B7"/>
<dbReference type="InterPro" id="IPR046985">
    <property type="entry name" value="IP5"/>
</dbReference>
<feature type="region of interest" description="Disordered" evidence="1">
    <location>
        <begin position="71"/>
        <end position="137"/>
    </location>
</feature>
<protein>
    <recommendedName>
        <fullName evidence="2">Inositol polyphosphate-related phosphatase domain-containing protein</fullName>
    </recommendedName>
</protein>
<dbReference type="PANTHER" id="PTHR11200:SF275">
    <property type="entry name" value="LD06095P"/>
    <property type="match status" value="1"/>
</dbReference>
<dbReference type="SUPFAM" id="SSF56219">
    <property type="entry name" value="DNase I-like"/>
    <property type="match status" value="1"/>
</dbReference>
<dbReference type="GO" id="GO:0046856">
    <property type="term" value="P:phosphatidylinositol dephosphorylation"/>
    <property type="evidence" value="ECO:0007669"/>
    <property type="project" value="InterPro"/>
</dbReference>
<keyword evidence="4" id="KW-1185">Reference proteome</keyword>
<dbReference type="Gene3D" id="3.60.10.10">
    <property type="entry name" value="Endonuclease/exonuclease/phosphatase"/>
    <property type="match status" value="1"/>
</dbReference>
<dbReference type="OrthoDB" id="405996at2759"/>
<reference evidence="3" key="1">
    <citation type="submission" date="2022-06" db="EMBL/GenBank/DDBJ databases">
        <title>Genome Sequence of Candolleomyces eurysporus.</title>
        <authorList>
            <person name="Buettner E."/>
        </authorList>
    </citation>
    <scope>NUCLEOTIDE SEQUENCE</scope>
    <source>
        <strain evidence="3">VTCC 930004</strain>
    </source>
</reference>
<dbReference type="Pfam" id="PF22669">
    <property type="entry name" value="Exo_endo_phos2"/>
    <property type="match status" value="1"/>
</dbReference>
<organism evidence="3 4">
    <name type="scientific">Candolleomyces eurysporus</name>
    <dbReference type="NCBI Taxonomy" id="2828524"/>
    <lineage>
        <taxon>Eukaryota</taxon>
        <taxon>Fungi</taxon>
        <taxon>Dikarya</taxon>
        <taxon>Basidiomycota</taxon>
        <taxon>Agaricomycotina</taxon>
        <taxon>Agaricomycetes</taxon>
        <taxon>Agaricomycetidae</taxon>
        <taxon>Agaricales</taxon>
        <taxon>Agaricineae</taxon>
        <taxon>Psathyrellaceae</taxon>
        <taxon>Candolleomyces</taxon>
    </lineage>
</organism>
<accession>A0A9W8M8B7</accession>
<feature type="non-terminal residue" evidence="3">
    <location>
        <position position="1"/>
    </location>
</feature>
<dbReference type="SMART" id="SM00128">
    <property type="entry name" value="IPPc"/>
    <property type="match status" value="1"/>
</dbReference>
<dbReference type="PANTHER" id="PTHR11200">
    <property type="entry name" value="INOSITOL 5-PHOSPHATASE"/>
    <property type="match status" value="1"/>
</dbReference>
<dbReference type="GO" id="GO:0004439">
    <property type="term" value="F:phosphatidylinositol-4,5-bisphosphate 5-phosphatase activity"/>
    <property type="evidence" value="ECO:0007669"/>
    <property type="project" value="TreeGrafter"/>
</dbReference>
<feature type="region of interest" description="Disordered" evidence="1">
    <location>
        <begin position="1"/>
        <end position="57"/>
    </location>
</feature>
<feature type="compositionally biased region" description="Basic and acidic residues" evidence="1">
    <location>
        <begin position="258"/>
        <end position="270"/>
    </location>
</feature>
<dbReference type="InterPro" id="IPR000300">
    <property type="entry name" value="IPPc"/>
</dbReference>
<name>A0A9W8M8B7_9AGAR</name>
<dbReference type="Proteomes" id="UP001140091">
    <property type="component" value="Unassembled WGS sequence"/>
</dbReference>